<dbReference type="EMBL" id="SJPL01000001">
    <property type="protein sequence ID" value="TWT69836.1"/>
    <property type="molecule type" value="Genomic_DNA"/>
</dbReference>
<dbReference type="NCBIfam" id="NF002469">
    <property type="entry name" value="PRK01712.1"/>
    <property type="match status" value="1"/>
</dbReference>
<dbReference type="FunFam" id="2.60.40.4380:FF:000002">
    <property type="entry name" value="Translational regulator CsrA"/>
    <property type="match status" value="1"/>
</dbReference>
<dbReference type="GO" id="GO:0005829">
    <property type="term" value="C:cytosol"/>
    <property type="evidence" value="ECO:0007669"/>
    <property type="project" value="TreeGrafter"/>
</dbReference>
<dbReference type="PANTHER" id="PTHR34984:SF1">
    <property type="entry name" value="CARBON STORAGE REGULATOR"/>
    <property type="match status" value="1"/>
</dbReference>
<dbReference type="GO" id="GO:0006109">
    <property type="term" value="P:regulation of carbohydrate metabolic process"/>
    <property type="evidence" value="ECO:0007669"/>
    <property type="project" value="InterPro"/>
</dbReference>
<evidence type="ECO:0000256" key="6">
    <source>
        <dbReference type="SAM" id="MobiDB-lite"/>
    </source>
</evidence>
<evidence type="ECO:0000256" key="5">
    <source>
        <dbReference type="HAMAP-Rule" id="MF_00167"/>
    </source>
</evidence>
<reference evidence="9 10" key="1">
    <citation type="submission" date="2019-02" db="EMBL/GenBank/DDBJ databases">
        <title>Deep-cultivation of Planctomycetes and their phenomic and genomic characterization uncovers novel biology.</title>
        <authorList>
            <person name="Wiegand S."/>
            <person name="Jogler M."/>
            <person name="Boedeker C."/>
            <person name="Pinto D."/>
            <person name="Vollmers J."/>
            <person name="Rivas-Marin E."/>
            <person name="Kohn T."/>
            <person name="Peeters S.H."/>
            <person name="Heuer A."/>
            <person name="Rast P."/>
            <person name="Oberbeckmann S."/>
            <person name="Bunk B."/>
            <person name="Jeske O."/>
            <person name="Meyerdierks A."/>
            <person name="Storesund J.E."/>
            <person name="Kallscheuer N."/>
            <person name="Luecker S."/>
            <person name="Lage O.M."/>
            <person name="Pohl T."/>
            <person name="Merkel B.J."/>
            <person name="Hornburger P."/>
            <person name="Mueller R.-W."/>
            <person name="Bruemmer F."/>
            <person name="Labrenz M."/>
            <person name="Spormann A.M."/>
            <person name="Op Den Camp H."/>
            <person name="Overmann J."/>
            <person name="Amann R."/>
            <person name="Jetten M.S.M."/>
            <person name="Mascher T."/>
            <person name="Medema M.H."/>
            <person name="Devos D.P."/>
            <person name="Kaster A.-K."/>
            <person name="Ovreas L."/>
            <person name="Rohde M."/>
            <person name="Galperin M.Y."/>
            <person name="Jogler C."/>
        </authorList>
    </citation>
    <scope>NUCLEOTIDE SEQUENCE [LARGE SCALE GENOMIC DNA]</scope>
    <source>
        <strain evidence="7 10">Pan14r</strain>
        <strain evidence="8 9">V7</strain>
    </source>
</reference>
<dbReference type="Pfam" id="PF02599">
    <property type="entry name" value="CsrA"/>
    <property type="match status" value="1"/>
</dbReference>
<evidence type="ECO:0000256" key="4">
    <source>
        <dbReference type="ARBA" id="ARBA00022884"/>
    </source>
</evidence>
<protein>
    <recommendedName>
        <fullName evidence="5">Translational regulator CsrA</fullName>
    </recommendedName>
</protein>
<feature type="region of interest" description="Disordered" evidence="6">
    <location>
        <begin position="122"/>
        <end position="143"/>
    </location>
</feature>
<evidence type="ECO:0000256" key="2">
    <source>
        <dbReference type="ARBA" id="ARBA00022491"/>
    </source>
</evidence>
<comment type="caution">
    <text evidence="7">The sequence shown here is derived from an EMBL/GenBank/DDBJ whole genome shotgun (WGS) entry which is preliminary data.</text>
</comment>
<organism evidence="7 10">
    <name type="scientific">Crateriforma conspicua</name>
    <dbReference type="NCBI Taxonomy" id="2527996"/>
    <lineage>
        <taxon>Bacteria</taxon>
        <taxon>Pseudomonadati</taxon>
        <taxon>Planctomycetota</taxon>
        <taxon>Planctomycetia</taxon>
        <taxon>Planctomycetales</taxon>
        <taxon>Planctomycetaceae</taxon>
        <taxon>Crateriforma</taxon>
    </lineage>
</organism>
<dbReference type="GO" id="GO:0048027">
    <property type="term" value="F:mRNA 5'-UTR binding"/>
    <property type="evidence" value="ECO:0007669"/>
    <property type="project" value="UniProtKB-UniRule"/>
</dbReference>
<dbReference type="Proteomes" id="UP000317238">
    <property type="component" value="Unassembled WGS sequence"/>
</dbReference>
<dbReference type="GO" id="GO:1902208">
    <property type="term" value="P:regulation of bacterial-type flagellum assembly"/>
    <property type="evidence" value="ECO:0007669"/>
    <property type="project" value="UniProtKB-UniRule"/>
</dbReference>
<dbReference type="InterPro" id="IPR036107">
    <property type="entry name" value="CsrA_sf"/>
</dbReference>
<dbReference type="SUPFAM" id="SSF117130">
    <property type="entry name" value="CsrA-like"/>
    <property type="match status" value="1"/>
</dbReference>
<keyword evidence="2 5" id="KW-0678">Repressor</keyword>
<keyword evidence="5" id="KW-1005">Bacterial flagellum biogenesis</keyword>
<dbReference type="EMBL" id="SJPZ01000001">
    <property type="protein sequence ID" value="TWU66194.1"/>
    <property type="molecule type" value="Genomic_DNA"/>
</dbReference>
<gene>
    <name evidence="7" type="primary">csrA_2</name>
    <name evidence="5" type="synonym">csrA</name>
    <name evidence="8" type="synonym">csrA_1</name>
    <name evidence="7" type="ORF">Pan14r_21320</name>
    <name evidence="8" type="ORF">V7x_17520</name>
</gene>
<evidence type="ECO:0000313" key="7">
    <source>
        <dbReference type="EMBL" id="TWT69836.1"/>
    </source>
</evidence>
<dbReference type="OrthoDB" id="289081at2"/>
<dbReference type="HAMAP" id="MF_00167">
    <property type="entry name" value="CsrA"/>
    <property type="match status" value="1"/>
</dbReference>
<dbReference type="Gene3D" id="2.60.40.4380">
    <property type="entry name" value="Translational regulator CsrA"/>
    <property type="match status" value="1"/>
</dbReference>
<keyword evidence="1 5" id="KW-0963">Cytoplasm</keyword>
<dbReference type="InterPro" id="IPR003751">
    <property type="entry name" value="CsrA"/>
</dbReference>
<dbReference type="RefSeq" id="WP_145300248.1">
    <property type="nucleotide sequence ID" value="NZ_CP036319.1"/>
</dbReference>
<dbReference type="GO" id="GO:0006402">
    <property type="term" value="P:mRNA catabolic process"/>
    <property type="evidence" value="ECO:0007669"/>
    <property type="project" value="InterPro"/>
</dbReference>
<accession>A0A5C5Y239</accession>
<keyword evidence="3 5" id="KW-0810">Translation regulation</keyword>
<evidence type="ECO:0000256" key="3">
    <source>
        <dbReference type="ARBA" id="ARBA00022845"/>
    </source>
</evidence>
<comment type="similarity">
    <text evidence="5">Belongs to the CsrA/RsmA family.</text>
</comment>
<evidence type="ECO:0000313" key="8">
    <source>
        <dbReference type="EMBL" id="TWU66194.1"/>
    </source>
</evidence>
<comment type="subcellular location">
    <subcellularLocation>
        <location evidence="5">Cytoplasm</location>
    </subcellularLocation>
</comment>
<evidence type="ECO:0000313" key="10">
    <source>
        <dbReference type="Proteomes" id="UP000317238"/>
    </source>
</evidence>
<accession>A0A5C6FV64</accession>
<comment type="function">
    <text evidence="5">A translational regulator that binds mRNA to regulate translation initiation and/or mRNA stability. Usually binds in the 5'-UTR at or near the Shine-Dalgarno sequence preventing ribosome-binding, thus repressing translation. Its main target seems to be the major flagellin gene, while its function is anatagonized by FliW.</text>
</comment>
<dbReference type="Proteomes" id="UP000316476">
    <property type="component" value="Unassembled WGS sequence"/>
</dbReference>
<dbReference type="PANTHER" id="PTHR34984">
    <property type="entry name" value="CARBON STORAGE REGULATOR"/>
    <property type="match status" value="1"/>
</dbReference>
<keyword evidence="10" id="KW-1185">Reference proteome</keyword>
<dbReference type="GO" id="GO:0045947">
    <property type="term" value="P:negative regulation of translational initiation"/>
    <property type="evidence" value="ECO:0007669"/>
    <property type="project" value="UniProtKB-UniRule"/>
</dbReference>
<dbReference type="AlphaFoldDB" id="A0A5C5Y239"/>
<keyword evidence="4 5" id="KW-0694">RNA-binding</keyword>
<name>A0A5C5Y239_9PLAN</name>
<sequence>MLVLTRKAKEQIVIGDGITITLVRVKGNSVRIGIDAPKDVRVVRGELAEKDQQRQADDGGKLDVVSGAEDVDAYPKARRSIAGKLRCETSRDGKIVSGRVSMPGRRGAEPTNRLAAMPHAGKISPTAGISQSAGPLAGFGTIR</sequence>
<evidence type="ECO:0000256" key="1">
    <source>
        <dbReference type="ARBA" id="ARBA00022490"/>
    </source>
</evidence>
<evidence type="ECO:0000313" key="9">
    <source>
        <dbReference type="Proteomes" id="UP000316476"/>
    </source>
</evidence>
<dbReference type="GO" id="GO:0044781">
    <property type="term" value="P:bacterial-type flagellum organization"/>
    <property type="evidence" value="ECO:0007669"/>
    <property type="project" value="UniProtKB-KW"/>
</dbReference>
<proteinExistence type="inferred from homology"/>
<comment type="subunit">
    <text evidence="5">Homodimer; the beta-strands of each monomer intercalate to form a hydrophobic core, while the alpha-helices form wings that extend away from the core.</text>
</comment>